<evidence type="ECO:0000256" key="1">
    <source>
        <dbReference type="ARBA" id="ARBA00022723"/>
    </source>
</evidence>
<evidence type="ECO:0000256" key="6">
    <source>
        <dbReference type="SAM" id="MobiDB-lite"/>
    </source>
</evidence>
<evidence type="ECO:0000256" key="5">
    <source>
        <dbReference type="SAM" id="Coils"/>
    </source>
</evidence>
<feature type="domain" description="MYND-type" evidence="7">
    <location>
        <begin position="13"/>
        <end position="51"/>
    </location>
</feature>
<keyword evidence="2 4" id="KW-0863">Zinc-finger</keyword>
<keyword evidence="5" id="KW-0175">Coiled coil</keyword>
<dbReference type="InterPro" id="IPR040521">
    <property type="entry name" value="KDZ"/>
</dbReference>
<dbReference type="PANTHER" id="PTHR33096">
    <property type="entry name" value="CXC2 DOMAIN-CONTAINING PROTEIN"/>
    <property type="match status" value="1"/>
</dbReference>
<proteinExistence type="predicted"/>
<comment type="caution">
    <text evidence="8">The sequence shown here is derived from an EMBL/GenBank/DDBJ whole genome shotgun (WGS) entry which is preliminary data.</text>
</comment>
<dbReference type="EMBL" id="JAYKXP010000006">
    <property type="protein sequence ID" value="KAK7056595.1"/>
    <property type="molecule type" value="Genomic_DNA"/>
</dbReference>
<reference evidence="8 9" key="1">
    <citation type="submission" date="2024-01" db="EMBL/GenBank/DDBJ databases">
        <title>A draft genome for a cacao thread blight-causing isolate of Paramarasmius palmivorus.</title>
        <authorList>
            <person name="Baruah I.K."/>
            <person name="Bukari Y."/>
            <person name="Amoako-Attah I."/>
            <person name="Meinhardt L.W."/>
            <person name="Bailey B.A."/>
            <person name="Cohen S.P."/>
        </authorList>
    </citation>
    <scope>NUCLEOTIDE SEQUENCE [LARGE SCALE GENOMIC DNA]</scope>
    <source>
        <strain evidence="8 9">GH-12</strain>
    </source>
</reference>
<feature type="region of interest" description="Disordered" evidence="6">
    <location>
        <begin position="687"/>
        <end position="708"/>
    </location>
</feature>
<feature type="region of interest" description="Disordered" evidence="6">
    <location>
        <begin position="374"/>
        <end position="395"/>
    </location>
</feature>
<evidence type="ECO:0000256" key="2">
    <source>
        <dbReference type="ARBA" id="ARBA00022771"/>
    </source>
</evidence>
<dbReference type="InterPro" id="IPR002893">
    <property type="entry name" value="Znf_MYND"/>
</dbReference>
<dbReference type="Proteomes" id="UP001383192">
    <property type="component" value="Unassembled WGS sequence"/>
</dbReference>
<name>A0AAW0E151_9AGAR</name>
<evidence type="ECO:0000256" key="4">
    <source>
        <dbReference type="PROSITE-ProRule" id="PRU00134"/>
    </source>
</evidence>
<keyword evidence="3" id="KW-0862">Zinc</keyword>
<sequence length="1280" mass="145797">MPGDTFFSNIGSCGNCGRSTDGARHCVLCYCVSYCDDVCEEAHLFDHRVACNSQFHAGVNLVTDVNLRLRIAGRLWVATHTSDIVDVVLASYMRVNSRMENSTRDEFVRLVRAASRSQFWRMSLFELARPPHHVDPRGCYVQYERTNGKLIPAETLGQITGRRTADILHSIEDRERLDPDGAAIVIHVTVYTDDWRNSVEFTTLLPVPDVSGLQDRIVTRDVRDLDARLARRGDETFRFWTKAFIVNAAQGLIDEYVVAFALCLFSGWKNIIVVAQQMSSRPRISKKRKGAAVAALDATPPRFFRAVPAPHHRQSATVPRPTIYLSDGQTLVGHHRETSTIYNTEVSSDVPRRNAISTTASSSANLVAEEIPDSSQYEHYSLPPSNPPTSPHRKKRHRQAHRWLVETLPKLLKPYLRLIEQTNSFHLDPHPCVLPCTCTVQSRLLEVAIVRFGMIERVELDVCSCRSAPELLVAQGCFPCAPVSPTLAVDMRVLEFVSKLFLRMPPNHTAWCDTLDDFLHDQGYHLKGEDPLRRRFSNALQWYNSLKHQVEMFVDNLIQTARDDSCSYHNEDGVSHETPSPLISNAPSHTNPSDDSEEDSEPRKKTRPTLPTPNSLQRPSYYLRSRCPACFGSSVQYSEGFGAIVCVDACFTQKHNKQVPDHPTSYPKSVFIPEDIVKEMEARVELIRPPRSHPKPQPPGTDDDVPDGYEGPLKVPISILDGCQDSFTAADERREKASTQFFDCTGLMGLLCRHDRVLWLVNMKSAGEKQHYVLVLLEMLFKHLPDTFTIGLLTSYLGFLSPFRCFMPSDTVGHAKWYITPGNVPDLDFLMERDASVSGIPSYHVRIYTLDMQIRHFDRQALLCLGQWMERKWLSCHERRRLAVNHLNEAGYQEQFLRTEWEAQVAYQTKPLPARSKRSGKRAVEEVVHLREAVDQIKERIMRLENLLLDISLSVPVRIDIKADLEVKEVQLRDAQRKLRICEANLGVEEQQEVSNLLNNPYINARMNAMAVKTRLVERLRQRKFERDRLERSYRKHSTNERKVDQHLEDAVTKRDPSIQRLAKQFNELVANMEKLIRLGKAPPNAVAPVAIDLKKLFKLDVDDAIWHDFGLDDDFPHSPPPWLSDDNVRSAIQALLEKERCDEELARLQIERDSIQEWFAEEWAVIGHAQSACTDSSILFQFHILRNEFLAILYEWRRSMRVLQASPGTSSWGPLPTEIQSFNSVLRRDHIKESVSTCPSSDDEDDEGVDSGSDAIDPTLVELLDHIDLVESDSDNDAF</sequence>
<accession>A0AAW0E151</accession>
<feature type="coiled-coil region" evidence="5">
    <location>
        <begin position="927"/>
        <end position="992"/>
    </location>
</feature>
<organism evidence="8 9">
    <name type="scientific">Paramarasmius palmivorus</name>
    <dbReference type="NCBI Taxonomy" id="297713"/>
    <lineage>
        <taxon>Eukaryota</taxon>
        <taxon>Fungi</taxon>
        <taxon>Dikarya</taxon>
        <taxon>Basidiomycota</taxon>
        <taxon>Agaricomycotina</taxon>
        <taxon>Agaricomycetes</taxon>
        <taxon>Agaricomycetidae</taxon>
        <taxon>Agaricales</taxon>
        <taxon>Marasmiineae</taxon>
        <taxon>Marasmiaceae</taxon>
        <taxon>Paramarasmius</taxon>
    </lineage>
</organism>
<gene>
    <name evidence="8" type="ORF">VNI00_002311</name>
</gene>
<dbReference type="PROSITE" id="PS01360">
    <property type="entry name" value="ZF_MYND_1"/>
    <property type="match status" value="1"/>
</dbReference>
<protein>
    <recommendedName>
        <fullName evidence="7">MYND-type domain-containing protein</fullName>
    </recommendedName>
</protein>
<evidence type="ECO:0000256" key="3">
    <source>
        <dbReference type="ARBA" id="ARBA00022833"/>
    </source>
</evidence>
<evidence type="ECO:0000313" key="9">
    <source>
        <dbReference type="Proteomes" id="UP001383192"/>
    </source>
</evidence>
<evidence type="ECO:0000259" key="7">
    <source>
        <dbReference type="PROSITE" id="PS50865"/>
    </source>
</evidence>
<dbReference type="PANTHER" id="PTHR33096:SF1">
    <property type="entry name" value="CXC1-LIKE CYSTEINE CLUSTER ASSOCIATED WITH KDZ TRANSPOSASES DOMAIN-CONTAINING PROTEIN"/>
    <property type="match status" value="1"/>
</dbReference>
<keyword evidence="1" id="KW-0479">Metal-binding</keyword>
<dbReference type="AlphaFoldDB" id="A0AAW0E151"/>
<evidence type="ECO:0000313" key="8">
    <source>
        <dbReference type="EMBL" id="KAK7056595.1"/>
    </source>
</evidence>
<keyword evidence="9" id="KW-1185">Reference proteome</keyword>
<dbReference type="GO" id="GO:0008270">
    <property type="term" value="F:zinc ion binding"/>
    <property type="evidence" value="ECO:0007669"/>
    <property type="project" value="UniProtKB-KW"/>
</dbReference>
<dbReference type="Pfam" id="PF18758">
    <property type="entry name" value="KDZ"/>
    <property type="match status" value="1"/>
</dbReference>
<feature type="region of interest" description="Disordered" evidence="6">
    <location>
        <begin position="1234"/>
        <end position="1256"/>
    </location>
</feature>
<feature type="compositionally biased region" description="Polar residues" evidence="6">
    <location>
        <begin position="577"/>
        <end position="593"/>
    </location>
</feature>
<dbReference type="PROSITE" id="PS50865">
    <property type="entry name" value="ZF_MYND_2"/>
    <property type="match status" value="1"/>
</dbReference>
<feature type="region of interest" description="Disordered" evidence="6">
    <location>
        <begin position="568"/>
        <end position="618"/>
    </location>
</feature>